<evidence type="ECO:0000256" key="1">
    <source>
        <dbReference type="SAM" id="Coils"/>
    </source>
</evidence>
<organism evidence="2 3">
    <name type="scientific">Tanacetum coccineum</name>
    <dbReference type="NCBI Taxonomy" id="301880"/>
    <lineage>
        <taxon>Eukaryota</taxon>
        <taxon>Viridiplantae</taxon>
        <taxon>Streptophyta</taxon>
        <taxon>Embryophyta</taxon>
        <taxon>Tracheophyta</taxon>
        <taxon>Spermatophyta</taxon>
        <taxon>Magnoliopsida</taxon>
        <taxon>eudicotyledons</taxon>
        <taxon>Gunneridae</taxon>
        <taxon>Pentapetalae</taxon>
        <taxon>asterids</taxon>
        <taxon>campanulids</taxon>
        <taxon>Asterales</taxon>
        <taxon>Asteraceae</taxon>
        <taxon>Asteroideae</taxon>
        <taxon>Anthemideae</taxon>
        <taxon>Anthemidinae</taxon>
        <taxon>Tanacetum</taxon>
    </lineage>
</organism>
<keyword evidence="3" id="KW-1185">Reference proteome</keyword>
<dbReference type="Proteomes" id="UP001151760">
    <property type="component" value="Unassembled WGS sequence"/>
</dbReference>
<evidence type="ECO:0000313" key="2">
    <source>
        <dbReference type="EMBL" id="GJS79739.1"/>
    </source>
</evidence>
<accession>A0ABQ4YPD3</accession>
<gene>
    <name evidence="2" type="ORF">Tco_0729620</name>
</gene>
<reference evidence="2" key="2">
    <citation type="submission" date="2022-01" db="EMBL/GenBank/DDBJ databases">
        <authorList>
            <person name="Yamashiro T."/>
            <person name="Shiraishi A."/>
            <person name="Satake H."/>
            <person name="Nakayama K."/>
        </authorList>
    </citation>
    <scope>NUCLEOTIDE SEQUENCE</scope>
</reference>
<reference evidence="2" key="1">
    <citation type="journal article" date="2022" name="Int. J. Mol. Sci.">
        <title>Draft Genome of Tanacetum Coccineum: Genomic Comparison of Closely Related Tanacetum-Family Plants.</title>
        <authorList>
            <person name="Yamashiro T."/>
            <person name="Shiraishi A."/>
            <person name="Nakayama K."/>
            <person name="Satake H."/>
        </authorList>
    </citation>
    <scope>NUCLEOTIDE SEQUENCE</scope>
</reference>
<comment type="caution">
    <text evidence="2">The sequence shown here is derived from an EMBL/GenBank/DDBJ whole genome shotgun (WGS) entry which is preliminary data.</text>
</comment>
<proteinExistence type="predicted"/>
<name>A0ABQ4YPD3_9ASTR</name>
<protein>
    <submittedName>
        <fullName evidence="2">Uncharacterized protein</fullName>
    </submittedName>
</protein>
<feature type="coiled-coil region" evidence="1">
    <location>
        <begin position="118"/>
        <end position="145"/>
    </location>
</feature>
<dbReference type="EMBL" id="BQNB010010618">
    <property type="protein sequence ID" value="GJS79739.1"/>
    <property type="molecule type" value="Genomic_DNA"/>
</dbReference>
<evidence type="ECO:0000313" key="3">
    <source>
        <dbReference type="Proteomes" id="UP001151760"/>
    </source>
</evidence>
<sequence>MLIEHIFRLTLWFDYRLKPRLSHKVPYHDNYQDAVYKHHEVHEMHDDVQPNYVVNSHADYMSDSNMIPYDQYVKDNAVPVVQSNVSSVPNDAYMMILNDMHEQSAQYVSVTTHNNVVYKSLTAKLATYKEQVELYERRAKFVLTEREQKIKEQLRIIITDHNIKEENLKKELHSVKMQLSSSINHNKSMVEEVTSLKKDFKQKENKYLEEFLDIKALKEKVEDKLYKQDQSLQTVNMLCKLKPYYNEQTKVAIGYKNPLCLTRVKQVQPALYNGHEIIKTNHVPAIVHNSEDTLEIAEITSKKINEKMKDPECEKEG</sequence>
<keyword evidence="1" id="KW-0175">Coiled coil</keyword>